<feature type="active site" description="Proton donor" evidence="4">
    <location>
        <position position="303"/>
    </location>
</feature>
<dbReference type="InterPro" id="IPR016292">
    <property type="entry name" value="Epoxide_hydrolase"/>
</dbReference>
<dbReference type="OrthoDB" id="9780765at2"/>
<comment type="caution">
    <text evidence="6">The sequence shown here is derived from an EMBL/GenBank/DDBJ whole genome shotgun (WGS) entry which is preliminary data.</text>
</comment>
<feature type="active site" description="Nucleophile" evidence="4">
    <location>
        <position position="176"/>
    </location>
</feature>
<evidence type="ECO:0000259" key="5">
    <source>
        <dbReference type="Pfam" id="PF06441"/>
    </source>
</evidence>
<organism evidence="6 7">
    <name type="scientific">Taibaiella chishuiensis</name>
    <dbReference type="NCBI Taxonomy" id="1434707"/>
    <lineage>
        <taxon>Bacteria</taxon>
        <taxon>Pseudomonadati</taxon>
        <taxon>Bacteroidota</taxon>
        <taxon>Chitinophagia</taxon>
        <taxon>Chitinophagales</taxon>
        <taxon>Chitinophagaceae</taxon>
        <taxon>Taibaiella</taxon>
    </lineage>
</organism>
<evidence type="ECO:0000256" key="2">
    <source>
        <dbReference type="ARBA" id="ARBA00022797"/>
    </source>
</evidence>
<dbReference type="PRINTS" id="PR00412">
    <property type="entry name" value="EPOXHYDRLASE"/>
</dbReference>
<dbReference type="Gene3D" id="3.40.50.1820">
    <property type="entry name" value="alpha/beta hydrolase"/>
    <property type="match status" value="1"/>
</dbReference>
<evidence type="ECO:0000256" key="3">
    <source>
        <dbReference type="ARBA" id="ARBA00022801"/>
    </source>
</evidence>
<evidence type="ECO:0000256" key="4">
    <source>
        <dbReference type="PIRSR" id="PIRSR001112-1"/>
    </source>
</evidence>
<keyword evidence="2" id="KW-0058">Aromatic hydrocarbons catabolism</keyword>
<proteinExistence type="inferred from homology"/>
<dbReference type="Proteomes" id="UP000240572">
    <property type="component" value="Unassembled WGS sequence"/>
</dbReference>
<dbReference type="PANTHER" id="PTHR21661">
    <property type="entry name" value="EPOXIDE HYDROLASE 1-RELATED"/>
    <property type="match status" value="1"/>
</dbReference>
<dbReference type="Pfam" id="PF06441">
    <property type="entry name" value="EHN"/>
    <property type="match status" value="1"/>
</dbReference>
<dbReference type="GO" id="GO:0004301">
    <property type="term" value="F:epoxide hydrolase activity"/>
    <property type="evidence" value="ECO:0007669"/>
    <property type="project" value="TreeGrafter"/>
</dbReference>
<feature type="active site" description="Proton acceptor" evidence="4">
    <location>
        <position position="359"/>
    </location>
</feature>
<evidence type="ECO:0000256" key="1">
    <source>
        <dbReference type="ARBA" id="ARBA00010088"/>
    </source>
</evidence>
<evidence type="ECO:0000313" key="7">
    <source>
        <dbReference type="Proteomes" id="UP000240572"/>
    </source>
</evidence>
<accession>A0A2P8CXX3</accession>
<dbReference type="SUPFAM" id="SSF53474">
    <property type="entry name" value="alpha/beta-Hydrolases"/>
    <property type="match status" value="1"/>
</dbReference>
<dbReference type="PANTHER" id="PTHR21661:SF35">
    <property type="entry name" value="EPOXIDE HYDROLASE"/>
    <property type="match status" value="1"/>
</dbReference>
<name>A0A2P8CXX3_9BACT</name>
<dbReference type="EMBL" id="PYGD01000010">
    <property type="protein sequence ID" value="PSK89815.1"/>
    <property type="molecule type" value="Genomic_DNA"/>
</dbReference>
<dbReference type="RefSeq" id="WP_106524618.1">
    <property type="nucleotide sequence ID" value="NZ_PYGD01000010.1"/>
</dbReference>
<dbReference type="AlphaFoldDB" id="A0A2P8CXX3"/>
<dbReference type="PIRSF" id="PIRSF001112">
    <property type="entry name" value="Epoxide_hydrolase"/>
    <property type="match status" value="1"/>
</dbReference>
<keyword evidence="3" id="KW-0378">Hydrolase</keyword>
<sequence length="380" mass="42769">MKNVSSFKIEIGQAVLEDLQERLQRTRWTDEPANAGWNYGTNPAYLKELAAYWLEHYDWRKQEAMLNTLPHYKTEIDGTGIHFIHIKGKGSNPRPLLLTHGWPDSFYRFYKVIPMLTDPASYGGDADQSFDLVIPSVPGFGFSDRVAMNTDQVAALWAKLMTEVLGYDTYLAAGGDIGAIITKSLANQHPEQVSAIHLTDVGYPTGQEDWASMSAPEQEFGRFIQQWWYTEGAYNMIQATKPQTLGYGLNDSPVGLAAWILEKFNTWSDNDNHIENCFSKDELLTNIMIYWVTQTINTSVRTYLENAHAAWSGAPSPSMQYVGVPTGVSIFPAEAPAPIEWANRMVNVQRFTKMKKGGHFAALEVPADWAGELRSFFYSL</sequence>
<dbReference type="GO" id="GO:0097176">
    <property type="term" value="P:epoxide metabolic process"/>
    <property type="evidence" value="ECO:0007669"/>
    <property type="project" value="TreeGrafter"/>
</dbReference>
<dbReference type="InterPro" id="IPR029058">
    <property type="entry name" value="AB_hydrolase_fold"/>
</dbReference>
<dbReference type="InterPro" id="IPR000639">
    <property type="entry name" value="Epox_hydrolase-like"/>
</dbReference>
<reference evidence="6 7" key="1">
    <citation type="submission" date="2018-03" db="EMBL/GenBank/DDBJ databases">
        <title>Genomic Encyclopedia of Type Strains, Phase III (KMG-III): the genomes of soil and plant-associated and newly described type strains.</title>
        <authorList>
            <person name="Whitman W."/>
        </authorList>
    </citation>
    <scope>NUCLEOTIDE SEQUENCE [LARGE SCALE GENOMIC DNA]</scope>
    <source>
        <strain evidence="6 7">CGMCC 1.12700</strain>
    </source>
</reference>
<evidence type="ECO:0000313" key="6">
    <source>
        <dbReference type="EMBL" id="PSK89815.1"/>
    </source>
</evidence>
<gene>
    <name evidence="6" type="ORF">B0I18_110116</name>
</gene>
<feature type="domain" description="Epoxide hydrolase N-terminal" evidence="5">
    <location>
        <begin position="5"/>
        <end position="109"/>
    </location>
</feature>
<keyword evidence="7" id="KW-1185">Reference proteome</keyword>
<dbReference type="InterPro" id="IPR010497">
    <property type="entry name" value="Epoxide_hydro_N"/>
</dbReference>
<protein>
    <submittedName>
        <fullName evidence="6">Pimeloyl-ACP methyl ester carboxylesterase</fullName>
    </submittedName>
</protein>
<comment type="similarity">
    <text evidence="1">Belongs to the peptidase S33 family.</text>
</comment>